<sequence>MITLEFKCTNTSCENGQINTNRYWKDKEPNLIPCHVCSGTGKQLVNIATLMMRDVNLGDHGETRITALDVPEDLTLKEFLMGLFNPASYRFNDLIQVSFSKADLFMAYNSVQETSPF</sequence>
<organism evidence="1">
    <name type="scientific">Vecturithrix granuli</name>
    <dbReference type="NCBI Taxonomy" id="1499967"/>
    <lineage>
        <taxon>Bacteria</taxon>
        <taxon>Candidatus Moduliflexota</taxon>
        <taxon>Candidatus Vecturitrichia</taxon>
        <taxon>Candidatus Vecturitrichales</taxon>
        <taxon>Candidatus Vecturitrichaceae</taxon>
        <taxon>Candidatus Vecturithrix</taxon>
    </lineage>
</organism>
<reference evidence="1" key="1">
    <citation type="journal article" date="2015" name="PeerJ">
        <title>First genomic representation of candidate bacterial phylum KSB3 points to enhanced environmental sensing as a trigger of wastewater bulking.</title>
        <authorList>
            <person name="Sekiguchi Y."/>
            <person name="Ohashi A."/>
            <person name="Parks D.H."/>
            <person name="Yamauchi T."/>
            <person name="Tyson G.W."/>
            <person name="Hugenholtz P."/>
        </authorList>
    </citation>
    <scope>NUCLEOTIDE SEQUENCE [LARGE SCALE GENOMIC DNA]</scope>
</reference>
<name>A0A081CB15_VECG1</name>
<gene>
    <name evidence="1" type="ORF">U27_02599</name>
</gene>
<protein>
    <submittedName>
        <fullName evidence="1">Uncharacterized protein</fullName>
    </submittedName>
</protein>
<dbReference type="Proteomes" id="UP000030661">
    <property type="component" value="Unassembled WGS sequence"/>
</dbReference>
<evidence type="ECO:0000313" key="1">
    <source>
        <dbReference type="EMBL" id="GAK61770.1"/>
    </source>
</evidence>
<proteinExistence type="predicted"/>
<accession>A0A081CB15</accession>
<dbReference type="HOGENOM" id="CLU_2080109_0_0_0"/>
<evidence type="ECO:0000313" key="2">
    <source>
        <dbReference type="Proteomes" id="UP000030661"/>
    </source>
</evidence>
<keyword evidence="2" id="KW-1185">Reference proteome</keyword>
<dbReference type="AlphaFoldDB" id="A0A081CB15"/>
<dbReference type="EMBL" id="DF820483">
    <property type="protein sequence ID" value="GAK61770.1"/>
    <property type="molecule type" value="Genomic_DNA"/>
</dbReference>